<keyword evidence="4" id="KW-1185">Reference proteome</keyword>
<proteinExistence type="predicted"/>
<feature type="compositionally biased region" description="Pro residues" evidence="1">
    <location>
        <begin position="27"/>
        <end position="36"/>
    </location>
</feature>
<accession>A0A193GMV9</accession>
<evidence type="ECO:0000256" key="1">
    <source>
        <dbReference type="SAM" id="MobiDB-lite"/>
    </source>
</evidence>
<evidence type="ECO:0000256" key="2">
    <source>
        <dbReference type="SAM" id="SignalP"/>
    </source>
</evidence>
<feature type="signal peptide" evidence="2">
    <location>
        <begin position="1"/>
        <end position="24"/>
    </location>
</feature>
<keyword evidence="3" id="KW-0614">Plasmid</keyword>
<sequence length="313" mass="33926">MEAMRRYRSFVVALCLSYASLGQAQDAPPPPPPMPPNNLGAAAPRVEYPSDAQISEDMIRDLEQLQLTPEQTARVKRLYLQREGYKATPYVAPARPVTRTLAVNLEPGVPPPIIRLSRGQQSSIVFSDVNGNPWMIKRVSLNRQLFSDGHTEGGGAGKDETPTNVLALEPLSPVVYGNVSVQLNGLSTPVILTLISGQDDVDVRVDAKVPGRNPDASGTVSITSLPTIDSDLPYFMDGTPPEQAKRLRVRGLEGTVAWSYHNNLYLRTNATAQYPAYIAAARSTSGVSVYRYAGLHDTVTLLAGGRAVTIFIE</sequence>
<dbReference type="AlphaFoldDB" id="A0A193GMV9"/>
<feature type="region of interest" description="Disordered" evidence="1">
    <location>
        <begin position="23"/>
        <end position="43"/>
    </location>
</feature>
<dbReference type="Proteomes" id="UP000091926">
    <property type="component" value="Plasmid unnamed1"/>
</dbReference>
<organism evidence="3 4">
    <name type="scientific">Bordetella flabilis</name>
    <dbReference type="NCBI Taxonomy" id="463014"/>
    <lineage>
        <taxon>Bacteria</taxon>
        <taxon>Pseudomonadati</taxon>
        <taxon>Pseudomonadota</taxon>
        <taxon>Betaproteobacteria</taxon>
        <taxon>Burkholderiales</taxon>
        <taxon>Alcaligenaceae</taxon>
        <taxon>Bordetella</taxon>
    </lineage>
</organism>
<protein>
    <submittedName>
        <fullName evidence="3">Type IV secretion protein DotH</fullName>
    </submittedName>
</protein>
<dbReference type="InterPro" id="IPR022073">
    <property type="entry name" value="T4BSS_DotH_IcmK"/>
</dbReference>
<keyword evidence="2" id="KW-0732">Signal</keyword>
<evidence type="ECO:0000313" key="3">
    <source>
        <dbReference type="EMBL" id="ANN80821.1"/>
    </source>
</evidence>
<evidence type="ECO:0000313" key="4">
    <source>
        <dbReference type="Proteomes" id="UP000091926"/>
    </source>
</evidence>
<dbReference type="KEGG" id="bfz:BAU07_26195"/>
<dbReference type="EMBL" id="CP016173">
    <property type="protein sequence ID" value="ANN80821.1"/>
    <property type="molecule type" value="Genomic_DNA"/>
</dbReference>
<gene>
    <name evidence="3" type="ORF">BAU07_26195</name>
</gene>
<name>A0A193GMV9_9BORD</name>
<feature type="chain" id="PRO_5008259153" evidence="2">
    <location>
        <begin position="25"/>
        <end position="313"/>
    </location>
</feature>
<dbReference type="Pfam" id="PF12293">
    <property type="entry name" value="T4BSS_DotH_IcmK"/>
    <property type="match status" value="1"/>
</dbReference>
<reference evidence="3 4" key="1">
    <citation type="submission" date="2016-06" db="EMBL/GenBank/DDBJ databases">
        <title>Complete genome sequences of Bordetella bronchialis and Bordetella flabilis.</title>
        <authorList>
            <person name="LiPuma J.J."/>
            <person name="Spilker T."/>
        </authorList>
    </citation>
    <scope>NUCLEOTIDE SEQUENCE [LARGE SCALE GENOMIC DNA]</scope>
    <source>
        <strain evidence="3 4">AU10664</strain>
        <plasmid evidence="3 4">unnamed1</plasmid>
    </source>
</reference>
<geneLocation type="plasmid" evidence="3 4">
    <name>unnamed1</name>
</geneLocation>